<dbReference type="EMBL" id="QNRX01000001">
    <property type="protein sequence ID" value="RBP70033.1"/>
    <property type="molecule type" value="Genomic_DNA"/>
</dbReference>
<feature type="transmembrane region" description="Helical" evidence="1">
    <location>
        <begin position="187"/>
        <end position="211"/>
    </location>
</feature>
<comment type="caution">
    <text evidence="2">The sequence shown here is derived from an EMBL/GenBank/DDBJ whole genome shotgun (WGS) entry which is preliminary data.</text>
</comment>
<protein>
    <submittedName>
        <fullName evidence="2">Integral membrane protein (TIGR01906 family)</fullName>
    </submittedName>
</protein>
<keyword evidence="1" id="KW-1133">Transmembrane helix</keyword>
<organism evidence="2 3">
    <name type="scientific">Alkalibaculum bacchi</name>
    <dbReference type="NCBI Taxonomy" id="645887"/>
    <lineage>
        <taxon>Bacteria</taxon>
        <taxon>Bacillati</taxon>
        <taxon>Bacillota</taxon>
        <taxon>Clostridia</taxon>
        <taxon>Eubacteriales</taxon>
        <taxon>Eubacteriaceae</taxon>
        <taxon>Alkalibaculum</taxon>
    </lineage>
</organism>
<proteinExistence type="predicted"/>
<dbReference type="Proteomes" id="UP000253490">
    <property type="component" value="Unassembled WGS sequence"/>
</dbReference>
<gene>
    <name evidence="2" type="ORF">DES36_10184</name>
</gene>
<feature type="transmembrane region" description="Helical" evidence="1">
    <location>
        <begin position="7"/>
        <end position="29"/>
    </location>
</feature>
<dbReference type="AlphaFoldDB" id="A0A366IF75"/>
<evidence type="ECO:0000313" key="3">
    <source>
        <dbReference type="Proteomes" id="UP000253490"/>
    </source>
</evidence>
<feature type="transmembrane region" description="Helical" evidence="1">
    <location>
        <begin position="134"/>
        <end position="152"/>
    </location>
</feature>
<name>A0A366IF75_9FIRM</name>
<keyword evidence="3" id="KW-1185">Reference proteome</keyword>
<sequence>MLKRIGFILLVIAIPIFVLLTTVQFVVMWDGFFRDQYLENGVVMTTNIEIDDLMKITDEIQEFLLGDRQDFAIKGVIDGQEQIVFKEREIVHMEDVKNLFHTGIILRNVCGLLTVICGICFYKKDKTKLYKAMKYSAITFIVVGGLLAIVISQDFNKYFVVFHKIFFTNDYWILDPMESVLINMVDIHFFMSIATLILGTSLALLLSIGVLGSLMERKMNRNQNLKFIYKR</sequence>
<dbReference type="Pfam" id="PF07314">
    <property type="entry name" value="Lit"/>
    <property type="match status" value="1"/>
</dbReference>
<evidence type="ECO:0000256" key="1">
    <source>
        <dbReference type="SAM" id="Phobius"/>
    </source>
</evidence>
<reference evidence="2 3" key="1">
    <citation type="submission" date="2018-06" db="EMBL/GenBank/DDBJ databases">
        <title>Genomic Encyclopedia of Type Strains, Phase IV (KMG-IV): sequencing the most valuable type-strain genomes for metagenomic binning, comparative biology and taxonomic classification.</title>
        <authorList>
            <person name="Goeker M."/>
        </authorList>
    </citation>
    <scope>NUCLEOTIDE SEQUENCE [LARGE SCALE GENOMIC DNA]</scope>
    <source>
        <strain evidence="2 3">DSM 22112</strain>
    </source>
</reference>
<dbReference type="RefSeq" id="WP_113919246.1">
    <property type="nucleotide sequence ID" value="NZ_QNRX01000001.1"/>
</dbReference>
<evidence type="ECO:0000313" key="2">
    <source>
        <dbReference type="EMBL" id="RBP70033.1"/>
    </source>
</evidence>
<keyword evidence="1" id="KW-0812">Transmembrane</keyword>
<feature type="transmembrane region" description="Helical" evidence="1">
    <location>
        <begin position="104"/>
        <end position="122"/>
    </location>
</feature>
<dbReference type="InterPro" id="IPR010178">
    <property type="entry name" value="Lit"/>
</dbReference>
<keyword evidence="1" id="KW-0472">Membrane</keyword>
<dbReference type="NCBIfam" id="TIGR01906">
    <property type="entry name" value="integ_TIGR01906"/>
    <property type="match status" value="1"/>
</dbReference>
<accession>A0A366IF75</accession>
<dbReference type="OrthoDB" id="9813051at2"/>